<accession>E0XUM0</accession>
<proteinExistence type="predicted"/>
<reference evidence="1" key="1">
    <citation type="journal article" date="2011" name="Environ. Microbiol.">
        <title>Time-series analyses of Monterey Bay coastal microbial picoplankton using a 'genome proxy' microarray.</title>
        <authorList>
            <person name="Rich V.I."/>
            <person name="Pham V.D."/>
            <person name="Eppley J."/>
            <person name="Shi Y."/>
            <person name="DeLong E.F."/>
        </authorList>
    </citation>
    <scope>NUCLEOTIDE SEQUENCE</scope>
</reference>
<dbReference type="AntiFam" id="ANF00014">
    <property type="entry name" value="tRNA translation"/>
</dbReference>
<protein>
    <submittedName>
        <fullName evidence="1">Uncharacterized protein</fullName>
    </submittedName>
</protein>
<dbReference type="AlphaFoldDB" id="E0XUM0"/>
<dbReference type="EMBL" id="GU474881">
    <property type="protein sequence ID" value="ADI18111.1"/>
    <property type="molecule type" value="Genomic_DNA"/>
</dbReference>
<sequence length="63" mass="7233">MGLGRFELPTPRLSSVCSNQLSYRPEPVLSKLDRTINVKQRITWPNIHVMKPSTRSILSLKKL</sequence>
<organism evidence="1">
    <name type="scientific">uncultured Acidobacteriales bacterium HF0200_23L05</name>
    <dbReference type="NCBI Taxonomy" id="710732"/>
    <lineage>
        <taxon>Bacteria</taxon>
        <taxon>Pseudomonadati</taxon>
        <taxon>Acidobacteriota</taxon>
        <taxon>Terriglobia</taxon>
        <taxon>Terriglobales</taxon>
        <taxon>environmental samples</taxon>
    </lineage>
</organism>
<evidence type="ECO:0000313" key="1">
    <source>
        <dbReference type="EMBL" id="ADI18111.1"/>
    </source>
</evidence>
<name>E0XUM0_9BACT</name>